<feature type="compositionally biased region" description="Low complexity" evidence="1">
    <location>
        <begin position="143"/>
        <end position="165"/>
    </location>
</feature>
<dbReference type="PANTHER" id="PTHR31722:SF0">
    <property type="entry name" value="OS06G0675200 PROTEIN"/>
    <property type="match status" value="1"/>
</dbReference>
<gene>
    <name evidence="3" type="primary">LOC104714191</name>
</gene>
<reference evidence="3" key="2">
    <citation type="submission" date="2025-08" db="UniProtKB">
        <authorList>
            <consortium name="RefSeq"/>
        </authorList>
    </citation>
    <scope>IDENTIFICATION</scope>
    <source>
        <tissue evidence="3">Leaf</tissue>
    </source>
</reference>
<feature type="region of interest" description="Disordered" evidence="1">
    <location>
        <begin position="241"/>
        <end position="342"/>
    </location>
</feature>
<accession>A0ABM0TQL2</accession>
<keyword evidence="2" id="KW-1185">Reference proteome</keyword>
<feature type="region of interest" description="Disordered" evidence="1">
    <location>
        <begin position="31"/>
        <end position="50"/>
    </location>
</feature>
<reference evidence="2" key="1">
    <citation type="journal article" date="2014" name="Nat. Commun.">
        <title>The emerging biofuel crop Camelina sativa retains a highly undifferentiated hexaploid genome structure.</title>
        <authorList>
            <person name="Kagale S."/>
            <person name="Koh C."/>
            <person name="Nixon J."/>
            <person name="Bollina V."/>
            <person name="Clarke W.E."/>
            <person name="Tuteja R."/>
            <person name="Spillane C."/>
            <person name="Robinson S.J."/>
            <person name="Links M.G."/>
            <person name="Clarke C."/>
            <person name="Higgins E.E."/>
            <person name="Huebert T."/>
            <person name="Sharpe A.G."/>
            <person name="Parkin I.A."/>
        </authorList>
    </citation>
    <scope>NUCLEOTIDE SEQUENCE [LARGE SCALE GENOMIC DNA]</scope>
    <source>
        <strain evidence="2">cv. DH55</strain>
    </source>
</reference>
<dbReference type="PANTHER" id="PTHR31722">
    <property type="entry name" value="OS06G0675200 PROTEIN"/>
    <property type="match status" value="1"/>
</dbReference>
<dbReference type="Proteomes" id="UP000694864">
    <property type="component" value="Chromosome 9"/>
</dbReference>
<feature type="compositionally biased region" description="Low complexity" evidence="1">
    <location>
        <begin position="320"/>
        <end position="333"/>
    </location>
</feature>
<feature type="region of interest" description="Disordered" evidence="1">
    <location>
        <begin position="139"/>
        <end position="189"/>
    </location>
</feature>
<feature type="region of interest" description="Disordered" evidence="1">
    <location>
        <begin position="379"/>
        <end position="403"/>
    </location>
</feature>
<proteinExistence type="predicted"/>
<feature type="compositionally biased region" description="Low complexity" evidence="1">
    <location>
        <begin position="175"/>
        <end position="189"/>
    </location>
</feature>
<evidence type="ECO:0000256" key="1">
    <source>
        <dbReference type="SAM" id="MobiDB-lite"/>
    </source>
</evidence>
<dbReference type="RefSeq" id="XP_010429776.1">
    <property type="nucleotide sequence ID" value="XM_010431474.1"/>
</dbReference>
<dbReference type="GeneID" id="104714191"/>
<organism evidence="2 3">
    <name type="scientific">Camelina sativa</name>
    <name type="common">False flax</name>
    <name type="synonym">Myagrum sativum</name>
    <dbReference type="NCBI Taxonomy" id="90675"/>
    <lineage>
        <taxon>Eukaryota</taxon>
        <taxon>Viridiplantae</taxon>
        <taxon>Streptophyta</taxon>
        <taxon>Embryophyta</taxon>
        <taxon>Tracheophyta</taxon>
        <taxon>Spermatophyta</taxon>
        <taxon>Magnoliopsida</taxon>
        <taxon>eudicotyledons</taxon>
        <taxon>Gunneridae</taxon>
        <taxon>Pentapetalae</taxon>
        <taxon>rosids</taxon>
        <taxon>malvids</taxon>
        <taxon>Brassicales</taxon>
        <taxon>Brassicaceae</taxon>
        <taxon>Camelineae</taxon>
        <taxon>Camelina</taxon>
    </lineage>
</organism>
<sequence>MMASACVNNVSVSQEFPTTYGCFNPRASFSREDSGSAASDTQKKKQIPPEDQVAGDFEFRLEEDPVGMLPADELFSDGKLLTKQHHQQQTTVEIGGKCSRTEMDHNNNIISGGGGGDNCSFSPKAPRCSSRWRDLLGLKRFSHNTSKAPTTTTTTTSNPRSSTSSLKQFLHRSSRSSSSSGSSSSSSSDASLLMSLPLLKDSDCESLSLSSSRMSLSSSSSGHDHEDLPRLSLDAERHNNLNHNHNITANPFAPARSLNPNPPRMRLVNHSSAGTGGGRVGRSPMRRSGGGGGETTTTSHRGVSVDSPRLNSSGKIVFQSLERSSSSPSSFNGGTSGYRHRGMERSYSSNVRVTPVLNVPVCSIRGGSVVFGQFFTNGNNNNNSNNRASLSHINKGRNSTDRI</sequence>
<protein>
    <submittedName>
        <fullName evidence="3">Uncharacterized protein DDB_G0271670-like</fullName>
    </submittedName>
</protein>
<evidence type="ECO:0000313" key="2">
    <source>
        <dbReference type="Proteomes" id="UP000694864"/>
    </source>
</evidence>
<name>A0ABM0TQL2_CAMSA</name>
<evidence type="ECO:0000313" key="3">
    <source>
        <dbReference type="RefSeq" id="XP_010429776.1"/>
    </source>
</evidence>